<gene>
    <name evidence="1" type="ORF">Cvel_7504</name>
</gene>
<reference evidence="1" key="1">
    <citation type="submission" date="2014-11" db="EMBL/GenBank/DDBJ databases">
        <authorList>
            <person name="Otto D Thomas"/>
            <person name="Naeem Raeece"/>
        </authorList>
    </citation>
    <scope>NUCLEOTIDE SEQUENCE</scope>
</reference>
<dbReference type="AlphaFoldDB" id="A0A0G4HMJ9"/>
<protein>
    <recommendedName>
        <fullName evidence="2">Prolyl 4-hydroxylase alpha subunit domain-containing protein</fullName>
    </recommendedName>
</protein>
<dbReference type="Gene3D" id="2.60.120.620">
    <property type="entry name" value="q2cbj1_9rhob like domain"/>
    <property type="match status" value="1"/>
</dbReference>
<evidence type="ECO:0008006" key="2">
    <source>
        <dbReference type="Google" id="ProtNLM"/>
    </source>
</evidence>
<proteinExistence type="predicted"/>
<name>A0A0G4HMJ9_9ALVE</name>
<evidence type="ECO:0000313" key="1">
    <source>
        <dbReference type="EMBL" id="CEM45409.1"/>
    </source>
</evidence>
<organism evidence="1">
    <name type="scientific">Chromera velia CCMP2878</name>
    <dbReference type="NCBI Taxonomy" id="1169474"/>
    <lineage>
        <taxon>Eukaryota</taxon>
        <taxon>Sar</taxon>
        <taxon>Alveolata</taxon>
        <taxon>Colpodellida</taxon>
        <taxon>Chromeraceae</taxon>
        <taxon>Chromera</taxon>
    </lineage>
</organism>
<accession>A0A0G4HMJ9</accession>
<dbReference type="VEuPathDB" id="CryptoDB:Cvel_7504"/>
<sequence>MSDNKEADCLWGSDAVVILDRLLSPEECQSHVMALLHSEDKHKSSTPHRETESINLVRPAFSDEYEARLLPRLFSGPFKEITITDSPEDIKSFGFGSAGRWRPCGVRPEWTIQSYQASTGHLNVHDDSTYIQDINKVTLVSLLIYLNEEFQEGETAFFERADEDPEGAPVCVRKEKPQTGKAVLLRAQDVLRAGLPPIGGVKVILKTDVLFQRVSEPLDAETTELIEEHARVEQQLDCMEVCSAETVQEVTRKLKSLYRRCPALESAGSLLTVSKPLTSAAV</sequence>
<dbReference type="EMBL" id="CDMZ01003181">
    <property type="protein sequence ID" value="CEM45409.1"/>
    <property type="molecule type" value="Genomic_DNA"/>
</dbReference>
<dbReference type="PhylomeDB" id="A0A0G4HMJ9"/>